<dbReference type="Gene3D" id="3.30.360.10">
    <property type="entry name" value="Dihydrodipicolinate Reductase, domain 2"/>
    <property type="match status" value="1"/>
</dbReference>
<name>A0A4V6CSH6_9ACTN</name>
<dbReference type="Pfam" id="PF22725">
    <property type="entry name" value="GFO_IDH_MocA_C3"/>
    <property type="match status" value="1"/>
</dbReference>
<dbReference type="GO" id="GO:0000166">
    <property type="term" value="F:nucleotide binding"/>
    <property type="evidence" value="ECO:0007669"/>
    <property type="project" value="InterPro"/>
</dbReference>
<keyword evidence="5" id="KW-1185">Reference proteome</keyword>
<dbReference type="Gene3D" id="3.40.50.720">
    <property type="entry name" value="NAD(P)-binding Rossmann-like Domain"/>
    <property type="match status" value="1"/>
</dbReference>
<feature type="domain" description="GFO/IDH/MocA-like oxidoreductase" evidence="3">
    <location>
        <begin position="136"/>
        <end position="269"/>
    </location>
</feature>
<dbReference type="SUPFAM" id="SSF55347">
    <property type="entry name" value="Glyceraldehyde-3-phosphate dehydrogenase-like, C-terminal domain"/>
    <property type="match status" value="1"/>
</dbReference>
<feature type="domain" description="Gfo/Idh/MocA-like oxidoreductase N-terminal" evidence="2">
    <location>
        <begin position="10"/>
        <end position="117"/>
    </location>
</feature>
<dbReference type="EMBL" id="SZZH01000001">
    <property type="protein sequence ID" value="TKV61575.1"/>
    <property type="molecule type" value="Genomic_DNA"/>
</dbReference>
<organism evidence="4 5">
    <name type="scientific">Nakamurella flava</name>
    <dbReference type="NCBI Taxonomy" id="2576308"/>
    <lineage>
        <taxon>Bacteria</taxon>
        <taxon>Bacillati</taxon>
        <taxon>Actinomycetota</taxon>
        <taxon>Actinomycetes</taxon>
        <taxon>Nakamurellales</taxon>
        <taxon>Nakamurellaceae</taxon>
        <taxon>Nakamurella</taxon>
    </lineage>
</organism>
<evidence type="ECO:0000313" key="5">
    <source>
        <dbReference type="Proteomes" id="UP000306985"/>
    </source>
</evidence>
<accession>A0A4V6CSH6</accession>
<keyword evidence="1" id="KW-0560">Oxidoreductase</keyword>
<evidence type="ECO:0000256" key="1">
    <source>
        <dbReference type="ARBA" id="ARBA00023002"/>
    </source>
</evidence>
<evidence type="ECO:0000259" key="3">
    <source>
        <dbReference type="Pfam" id="PF22725"/>
    </source>
</evidence>
<evidence type="ECO:0000259" key="2">
    <source>
        <dbReference type="Pfam" id="PF01408"/>
    </source>
</evidence>
<dbReference type="SUPFAM" id="SSF51735">
    <property type="entry name" value="NAD(P)-binding Rossmann-fold domains"/>
    <property type="match status" value="1"/>
</dbReference>
<protein>
    <submittedName>
        <fullName evidence="4">Gfo/Idh/MocA family oxidoreductase</fullName>
    </submittedName>
</protein>
<dbReference type="GO" id="GO:0016491">
    <property type="term" value="F:oxidoreductase activity"/>
    <property type="evidence" value="ECO:0007669"/>
    <property type="project" value="UniProtKB-KW"/>
</dbReference>
<dbReference type="InterPro" id="IPR050463">
    <property type="entry name" value="Gfo/Idh/MocA_oxidrdct_glycsds"/>
</dbReference>
<dbReference type="PANTHER" id="PTHR43818">
    <property type="entry name" value="BCDNA.GH03377"/>
    <property type="match status" value="1"/>
</dbReference>
<dbReference type="Pfam" id="PF01408">
    <property type="entry name" value="GFO_IDH_MocA"/>
    <property type="match status" value="1"/>
</dbReference>
<dbReference type="AlphaFoldDB" id="A0A4V6CSH6"/>
<dbReference type="PANTHER" id="PTHR43818:SF11">
    <property type="entry name" value="BCDNA.GH03377"/>
    <property type="match status" value="1"/>
</dbReference>
<proteinExistence type="predicted"/>
<dbReference type="Proteomes" id="UP000306985">
    <property type="component" value="Unassembled WGS sequence"/>
</dbReference>
<evidence type="ECO:0000313" key="4">
    <source>
        <dbReference type="EMBL" id="TKV61575.1"/>
    </source>
</evidence>
<gene>
    <name evidence="4" type="ORF">FDO65_08420</name>
</gene>
<comment type="caution">
    <text evidence="4">The sequence shown here is derived from an EMBL/GenBank/DDBJ whole genome shotgun (WGS) entry which is preliminary data.</text>
</comment>
<dbReference type="InterPro" id="IPR000683">
    <property type="entry name" value="Gfo/Idh/MocA-like_OxRdtase_N"/>
</dbReference>
<dbReference type="InterPro" id="IPR036291">
    <property type="entry name" value="NAD(P)-bd_dom_sf"/>
</dbReference>
<dbReference type="OrthoDB" id="9776544at2"/>
<reference evidence="4 5" key="1">
    <citation type="submission" date="2019-05" db="EMBL/GenBank/DDBJ databases">
        <title>Nakamurella sp. N5BH11, whole genome shotgun sequence.</title>
        <authorList>
            <person name="Tuo L."/>
        </authorList>
    </citation>
    <scope>NUCLEOTIDE SEQUENCE [LARGE SCALE GENOMIC DNA]</scope>
    <source>
        <strain evidence="4 5">N5BH11</strain>
    </source>
</reference>
<sequence>MGGPVTVRPLRTAVVGAGAVSEQYVATLAGRPQVRFVAVVDRRADRAAALADRLPGARVATLSAVLAAADVDLLLNLTVPSEHAAITRAGLRAGRHVFSEKPLGISAADAVDLPALAGPGHRLACAPDTVLGTGLQTARAAVADGLIGTPVSAHAVMVTPGHERWHHHPEFFYRAGGGPLLDMGPYYLTALVHLLGPVATVNGIGTRPRPVRRIGRGPRAGDEFGVEVDTHETALLRHAGGAVSTVTISFDGVGTLAPPIEIHGTRGSIAVPDPNHFAGTVRLRRLGERQWTDLPDRAGAVDAARGSGVLDLADAIATGRPAQADPGIAAHVLETVLAVRRSARRDGTAIAVRSRPTVPPRVPLTAC</sequence>
<dbReference type="InterPro" id="IPR055170">
    <property type="entry name" value="GFO_IDH_MocA-like_dom"/>
</dbReference>